<evidence type="ECO:0000313" key="3">
    <source>
        <dbReference type="EMBL" id="MBC8610617.1"/>
    </source>
</evidence>
<accession>A0A8J6TYX9</accession>
<feature type="region of interest" description="Disordered" evidence="1">
    <location>
        <begin position="100"/>
        <end position="119"/>
    </location>
</feature>
<dbReference type="GO" id="GO:0050897">
    <property type="term" value="F:cobalt ion binding"/>
    <property type="evidence" value="ECO:0007669"/>
    <property type="project" value="TreeGrafter"/>
</dbReference>
<dbReference type="PANTHER" id="PTHR38430">
    <property type="entry name" value="PROTEIN-ARGININE KINASE ACTIVATOR PROTEIN"/>
    <property type="match status" value="1"/>
</dbReference>
<dbReference type="InterPro" id="IPR025542">
    <property type="entry name" value="YacH"/>
</dbReference>
<evidence type="ECO:0000256" key="1">
    <source>
        <dbReference type="SAM" id="MobiDB-lite"/>
    </source>
</evidence>
<sequence>MLCDYCQKNEATNVLKQTINGKTKMLHICDSCANSMLFSNLFSDFSINHIFTHGLQPMHAKKVCEKCGMTLDDIMSSGKVGCDRCYDTFAAELSRSIEQIHGKSSHTGKAPKSASGKLKQKNKLEELKTQLSRLIEAQDFEQAAVIRDQIKALEQEINHTAGKEEPDHE</sequence>
<organism evidence="3 4">
    <name type="scientific">Massiliimalia timonensis</name>
    <dbReference type="NCBI Taxonomy" id="1987501"/>
    <lineage>
        <taxon>Bacteria</taxon>
        <taxon>Bacillati</taxon>
        <taxon>Bacillota</taxon>
        <taxon>Clostridia</taxon>
        <taxon>Eubacteriales</taxon>
        <taxon>Oscillospiraceae</taxon>
        <taxon>Massiliimalia</taxon>
    </lineage>
</organism>
<evidence type="ECO:0000313" key="4">
    <source>
        <dbReference type="Proteomes" id="UP000632659"/>
    </source>
</evidence>
<dbReference type="RefSeq" id="WP_093989377.1">
    <property type="nucleotide sequence ID" value="NZ_FYDD01000004.1"/>
</dbReference>
<dbReference type="EMBL" id="JACRTL010000002">
    <property type="protein sequence ID" value="MBC8610617.1"/>
    <property type="molecule type" value="Genomic_DNA"/>
</dbReference>
<protein>
    <submittedName>
        <fullName evidence="3">UvrB/UvrC motif-containing protein</fullName>
    </submittedName>
</protein>
<dbReference type="GO" id="GO:0008270">
    <property type="term" value="F:zinc ion binding"/>
    <property type="evidence" value="ECO:0007669"/>
    <property type="project" value="TreeGrafter"/>
</dbReference>
<dbReference type="GO" id="GO:0005507">
    <property type="term" value="F:copper ion binding"/>
    <property type="evidence" value="ECO:0007669"/>
    <property type="project" value="TreeGrafter"/>
</dbReference>
<evidence type="ECO:0000259" key="2">
    <source>
        <dbReference type="PROSITE" id="PS50151"/>
    </source>
</evidence>
<dbReference type="GO" id="GO:1990169">
    <property type="term" value="P:stress response to copper ion"/>
    <property type="evidence" value="ECO:0007669"/>
    <property type="project" value="TreeGrafter"/>
</dbReference>
<dbReference type="GO" id="GO:1990170">
    <property type="term" value="P:stress response to cadmium ion"/>
    <property type="evidence" value="ECO:0007669"/>
    <property type="project" value="TreeGrafter"/>
</dbReference>
<dbReference type="PIRSF" id="PIRSF015034">
    <property type="entry name" value="YacH"/>
    <property type="match status" value="1"/>
</dbReference>
<dbReference type="PANTHER" id="PTHR38430:SF1">
    <property type="entry name" value="PROTEIN-ARGININE KINASE ACTIVATOR PROTEIN"/>
    <property type="match status" value="1"/>
</dbReference>
<name>A0A8J6TYX9_9FIRM</name>
<dbReference type="AlphaFoldDB" id="A0A8J6TYX9"/>
<reference evidence="3" key="1">
    <citation type="submission" date="2020-08" db="EMBL/GenBank/DDBJ databases">
        <title>Genome public.</title>
        <authorList>
            <person name="Liu C."/>
            <person name="Sun Q."/>
        </authorList>
    </citation>
    <scope>NUCLEOTIDE SEQUENCE</scope>
    <source>
        <strain evidence="3">NSJ-15</strain>
    </source>
</reference>
<dbReference type="InterPro" id="IPR001943">
    <property type="entry name" value="UVR_dom"/>
</dbReference>
<keyword evidence="4" id="KW-1185">Reference proteome</keyword>
<gene>
    <name evidence="3" type="ORF">H8702_05700</name>
</gene>
<dbReference type="GO" id="GO:0046870">
    <property type="term" value="F:cadmium ion binding"/>
    <property type="evidence" value="ECO:0007669"/>
    <property type="project" value="TreeGrafter"/>
</dbReference>
<dbReference type="Proteomes" id="UP000632659">
    <property type="component" value="Unassembled WGS sequence"/>
</dbReference>
<comment type="caution">
    <text evidence="3">The sequence shown here is derived from an EMBL/GenBank/DDBJ whole genome shotgun (WGS) entry which is preliminary data.</text>
</comment>
<feature type="domain" description="UVR" evidence="2">
    <location>
        <begin position="121"/>
        <end position="156"/>
    </location>
</feature>
<dbReference type="OrthoDB" id="9788704at2"/>
<dbReference type="InterPro" id="IPR036876">
    <property type="entry name" value="UVR_dom_sf"/>
</dbReference>
<dbReference type="SUPFAM" id="SSF46600">
    <property type="entry name" value="C-terminal UvrC-binding domain of UvrB"/>
    <property type="match status" value="1"/>
</dbReference>
<dbReference type="PROSITE" id="PS50151">
    <property type="entry name" value="UVR"/>
    <property type="match status" value="1"/>
</dbReference>
<dbReference type="Pfam" id="PF02151">
    <property type="entry name" value="UVR"/>
    <property type="match status" value="1"/>
</dbReference>
<proteinExistence type="predicted"/>
<dbReference type="Gene3D" id="4.10.860.10">
    <property type="entry name" value="UVR domain"/>
    <property type="match status" value="1"/>
</dbReference>